<dbReference type="EMBL" id="GBXM01046479">
    <property type="protein sequence ID" value="JAH62098.1"/>
    <property type="molecule type" value="Transcribed_RNA"/>
</dbReference>
<reference evidence="1" key="1">
    <citation type="submission" date="2014-11" db="EMBL/GenBank/DDBJ databases">
        <authorList>
            <person name="Amaro Gonzalez C."/>
        </authorList>
    </citation>
    <scope>NUCLEOTIDE SEQUENCE</scope>
</reference>
<organism evidence="1">
    <name type="scientific">Anguilla anguilla</name>
    <name type="common">European freshwater eel</name>
    <name type="synonym">Muraena anguilla</name>
    <dbReference type="NCBI Taxonomy" id="7936"/>
    <lineage>
        <taxon>Eukaryota</taxon>
        <taxon>Metazoa</taxon>
        <taxon>Chordata</taxon>
        <taxon>Craniata</taxon>
        <taxon>Vertebrata</taxon>
        <taxon>Euteleostomi</taxon>
        <taxon>Actinopterygii</taxon>
        <taxon>Neopterygii</taxon>
        <taxon>Teleostei</taxon>
        <taxon>Anguilliformes</taxon>
        <taxon>Anguillidae</taxon>
        <taxon>Anguilla</taxon>
    </lineage>
</organism>
<dbReference type="AlphaFoldDB" id="A0A0E9UAU9"/>
<accession>A0A0E9UAU9</accession>
<reference evidence="1" key="2">
    <citation type="journal article" date="2015" name="Fish Shellfish Immunol.">
        <title>Early steps in the European eel (Anguilla anguilla)-Vibrio vulnificus interaction in the gills: Role of the RtxA13 toxin.</title>
        <authorList>
            <person name="Callol A."/>
            <person name="Pajuelo D."/>
            <person name="Ebbesson L."/>
            <person name="Teles M."/>
            <person name="MacKenzie S."/>
            <person name="Amaro C."/>
        </authorList>
    </citation>
    <scope>NUCLEOTIDE SEQUENCE</scope>
</reference>
<name>A0A0E9UAU9_ANGAN</name>
<sequence>MTILVHNYMKTFTLNCFCTIVL</sequence>
<protein>
    <submittedName>
        <fullName evidence="1">Uncharacterized protein</fullName>
    </submittedName>
</protein>
<evidence type="ECO:0000313" key="1">
    <source>
        <dbReference type="EMBL" id="JAH62098.1"/>
    </source>
</evidence>
<proteinExistence type="predicted"/>